<dbReference type="InterPro" id="IPR036188">
    <property type="entry name" value="FAD/NAD-bd_sf"/>
</dbReference>
<feature type="domain" description="Amine oxidase" evidence="1">
    <location>
        <begin position="28"/>
        <end position="200"/>
    </location>
</feature>
<dbReference type="PANTHER" id="PTHR10742">
    <property type="entry name" value="FLAVIN MONOAMINE OXIDASE"/>
    <property type="match status" value="1"/>
</dbReference>
<proteinExistence type="predicted"/>
<dbReference type="Proteomes" id="UP001159405">
    <property type="component" value="Unassembled WGS sequence"/>
</dbReference>
<dbReference type="EMBL" id="CALNXK010000050">
    <property type="protein sequence ID" value="CAH3131875.1"/>
    <property type="molecule type" value="Genomic_DNA"/>
</dbReference>
<dbReference type="InterPro" id="IPR002937">
    <property type="entry name" value="Amino_oxidase"/>
</dbReference>
<protein>
    <recommendedName>
        <fullName evidence="1">Amine oxidase domain-containing protein</fullName>
    </recommendedName>
</protein>
<dbReference type="SUPFAM" id="SSF54373">
    <property type="entry name" value="FAD-linked reductases, C-terminal domain"/>
    <property type="match status" value="1"/>
</dbReference>
<reference evidence="2 3" key="1">
    <citation type="submission" date="2022-05" db="EMBL/GenBank/DDBJ databases">
        <authorList>
            <consortium name="Genoscope - CEA"/>
            <person name="William W."/>
        </authorList>
    </citation>
    <scope>NUCLEOTIDE SEQUENCE [LARGE SCALE GENOMIC DNA]</scope>
</reference>
<sequence length="200" mass="22659">MASAGKDLLITDPRGIWTLFRDFYSSFTDKILLNKTIFTIKYDSNGVEVATTEGEVFTADYALCTFGSGVLDRGSVKFDPPLPGWKKEAIYRLRPVYYTKIFLKFPSKFWGDSKWILHVSDQNTRHFPVFFDLDRAGFFPGSKSLYTAVTGDETLRVEAQDDSKTMEEHMEVLGMYGPSIPNATDIVVSKWSQNPYVLGC</sequence>
<evidence type="ECO:0000313" key="3">
    <source>
        <dbReference type="Proteomes" id="UP001159405"/>
    </source>
</evidence>
<evidence type="ECO:0000259" key="1">
    <source>
        <dbReference type="Pfam" id="PF01593"/>
    </source>
</evidence>
<dbReference type="InterPro" id="IPR050281">
    <property type="entry name" value="Flavin_monoamine_oxidase"/>
</dbReference>
<gene>
    <name evidence="2" type="ORF">PLOB_00036318</name>
</gene>
<dbReference type="Gene3D" id="3.90.660.10">
    <property type="match status" value="1"/>
</dbReference>
<keyword evidence="3" id="KW-1185">Reference proteome</keyword>
<dbReference type="Gene3D" id="3.50.50.60">
    <property type="entry name" value="FAD/NAD(P)-binding domain"/>
    <property type="match status" value="1"/>
</dbReference>
<dbReference type="Pfam" id="PF01593">
    <property type="entry name" value="Amino_oxidase"/>
    <property type="match status" value="1"/>
</dbReference>
<dbReference type="SUPFAM" id="SSF51905">
    <property type="entry name" value="FAD/NAD(P)-binding domain"/>
    <property type="match status" value="1"/>
</dbReference>
<name>A0ABN8P301_9CNID</name>
<comment type="caution">
    <text evidence="2">The sequence shown here is derived from an EMBL/GenBank/DDBJ whole genome shotgun (WGS) entry which is preliminary data.</text>
</comment>
<organism evidence="2 3">
    <name type="scientific">Porites lobata</name>
    <dbReference type="NCBI Taxonomy" id="104759"/>
    <lineage>
        <taxon>Eukaryota</taxon>
        <taxon>Metazoa</taxon>
        <taxon>Cnidaria</taxon>
        <taxon>Anthozoa</taxon>
        <taxon>Hexacorallia</taxon>
        <taxon>Scleractinia</taxon>
        <taxon>Fungiina</taxon>
        <taxon>Poritidae</taxon>
        <taxon>Porites</taxon>
    </lineage>
</organism>
<dbReference type="PANTHER" id="PTHR10742:SF313">
    <property type="entry name" value="AMINE OXIDASE"/>
    <property type="match status" value="1"/>
</dbReference>
<evidence type="ECO:0000313" key="2">
    <source>
        <dbReference type="EMBL" id="CAH3131875.1"/>
    </source>
</evidence>
<accession>A0ABN8P301</accession>